<dbReference type="SUPFAM" id="SSF54913">
    <property type="entry name" value="GlnB-like"/>
    <property type="match status" value="1"/>
</dbReference>
<dbReference type="Proteomes" id="UP000254925">
    <property type="component" value="Unassembled WGS sequence"/>
</dbReference>
<dbReference type="InterPro" id="IPR004323">
    <property type="entry name" value="Ion_tolerance_CutA"/>
</dbReference>
<comment type="similarity">
    <text evidence="1">Belongs to the CutA family.</text>
</comment>
<dbReference type="Gene3D" id="3.30.70.120">
    <property type="match status" value="1"/>
</dbReference>
<dbReference type="RefSeq" id="WP_114769194.1">
    <property type="nucleotide sequence ID" value="NZ_QQBB01000002.1"/>
</dbReference>
<name>A0A370HR40_9HYPH</name>
<dbReference type="InterPro" id="IPR011322">
    <property type="entry name" value="N-reg_PII-like_a/b"/>
</dbReference>
<dbReference type="PANTHER" id="PTHR23419:SF8">
    <property type="entry name" value="FI09726P"/>
    <property type="match status" value="1"/>
</dbReference>
<dbReference type="AlphaFoldDB" id="A0A370HR40"/>
<protein>
    <submittedName>
        <fullName evidence="2">Periplasmic divalent cation tolerance protein</fullName>
    </submittedName>
</protein>
<dbReference type="EMBL" id="QQBB01000002">
    <property type="protein sequence ID" value="RDI61007.1"/>
    <property type="molecule type" value="Genomic_DNA"/>
</dbReference>
<gene>
    <name evidence="2" type="ORF">DES45_102397</name>
</gene>
<proteinExistence type="inferred from homology"/>
<organism evidence="2 3">
    <name type="scientific">Microvirga subterranea</name>
    <dbReference type="NCBI Taxonomy" id="186651"/>
    <lineage>
        <taxon>Bacteria</taxon>
        <taxon>Pseudomonadati</taxon>
        <taxon>Pseudomonadota</taxon>
        <taxon>Alphaproteobacteria</taxon>
        <taxon>Hyphomicrobiales</taxon>
        <taxon>Methylobacteriaceae</taxon>
        <taxon>Microvirga</taxon>
    </lineage>
</organism>
<dbReference type="OrthoDB" id="37622at2"/>
<accession>A0A370HR40</accession>
<evidence type="ECO:0000313" key="3">
    <source>
        <dbReference type="Proteomes" id="UP000254925"/>
    </source>
</evidence>
<reference evidence="2 3" key="1">
    <citation type="submission" date="2018-07" db="EMBL/GenBank/DDBJ databases">
        <title>Genomic Encyclopedia of Type Strains, Phase IV (KMG-IV): sequencing the most valuable type-strain genomes for metagenomic binning, comparative biology and taxonomic classification.</title>
        <authorList>
            <person name="Goeker M."/>
        </authorList>
    </citation>
    <scope>NUCLEOTIDE SEQUENCE [LARGE SCALE GENOMIC DNA]</scope>
    <source>
        <strain evidence="2 3">DSM 14364</strain>
    </source>
</reference>
<dbReference type="GO" id="GO:0010038">
    <property type="term" value="P:response to metal ion"/>
    <property type="evidence" value="ECO:0007669"/>
    <property type="project" value="InterPro"/>
</dbReference>
<dbReference type="PANTHER" id="PTHR23419">
    <property type="entry name" value="DIVALENT CATION TOLERANCE CUTA-RELATED"/>
    <property type="match status" value="1"/>
</dbReference>
<evidence type="ECO:0000256" key="1">
    <source>
        <dbReference type="ARBA" id="ARBA00010169"/>
    </source>
</evidence>
<comment type="caution">
    <text evidence="2">The sequence shown here is derived from an EMBL/GenBank/DDBJ whole genome shotgun (WGS) entry which is preliminary data.</text>
</comment>
<dbReference type="InterPro" id="IPR015867">
    <property type="entry name" value="N-reg_PII/ATP_PRibTrfase_C"/>
</dbReference>
<dbReference type="Pfam" id="PF03091">
    <property type="entry name" value="CutA1"/>
    <property type="match status" value="1"/>
</dbReference>
<sequence>MDSPLLVYTTFPDVDTALSLGESLVRDKLIACINVLPGMQSVYAWQGKIERGQEVVAILKTRRGLQDDVGRILKEKHPYDTPSIFFIEPTDADIDTVTWLLGETAGE</sequence>
<keyword evidence="3" id="KW-1185">Reference proteome</keyword>
<dbReference type="GO" id="GO:0005507">
    <property type="term" value="F:copper ion binding"/>
    <property type="evidence" value="ECO:0007669"/>
    <property type="project" value="TreeGrafter"/>
</dbReference>
<evidence type="ECO:0000313" key="2">
    <source>
        <dbReference type="EMBL" id="RDI61007.1"/>
    </source>
</evidence>